<evidence type="ECO:0000313" key="1">
    <source>
        <dbReference type="EMBL" id="UZA03257.1"/>
    </source>
</evidence>
<gene>
    <name evidence="1" type="ORF">LP092_00335</name>
    <name evidence="2" type="ORF">LP129_00335</name>
</gene>
<organism evidence="2 3">
    <name type="scientific">Moraxella bovis</name>
    <dbReference type="NCBI Taxonomy" id="476"/>
    <lineage>
        <taxon>Bacteria</taxon>
        <taxon>Pseudomonadati</taxon>
        <taxon>Pseudomonadota</taxon>
        <taxon>Gammaproteobacteria</taxon>
        <taxon>Moraxellales</taxon>
        <taxon>Moraxellaceae</taxon>
        <taxon>Moraxella</taxon>
    </lineage>
</organism>
<dbReference type="KEGG" id="mboi:DQF64_14085"/>
<dbReference type="RefSeq" id="WP_078274891.1">
    <property type="nucleotide sequence ID" value="NZ_CP030241.1"/>
</dbReference>
<accession>A0AAQ2Q300</accession>
<dbReference type="Proteomes" id="UP001163283">
    <property type="component" value="Chromosome"/>
</dbReference>
<name>A0AAQ2Q300_MORBO</name>
<dbReference type="Proteomes" id="UP001163632">
    <property type="component" value="Chromosome"/>
</dbReference>
<proteinExistence type="predicted"/>
<dbReference type="EMBL" id="CP087781">
    <property type="protein sequence ID" value="UZA51659.1"/>
    <property type="molecule type" value="Genomic_DNA"/>
</dbReference>
<keyword evidence="4" id="KW-1185">Reference proteome</keyword>
<evidence type="ECO:0000313" key="3">
    <source>
        <dbReference type="Proteomes" id="UP001163283"/>
    </source>
</evidence>
<evidence type="ECO:0000313" key="2">
    <source>
        <dbReference type="EMBL" id="UZA51659.1"/>
    </source>
</evidence>
<sequence>MSLNQIDETLIIKKPKVDRMFQDNNFREFLNDLFEWSGLIHWLDYQGAWSLVLFPSTGRGRYFTLNIGRHEVAYSTLPKKDEPSVHMILLDDLILEYDDVKNFLGCHQGGFYETPYTSAMERSVCAIFEGDFKVASEFLSLYGVRRALIAYWHEALFRLKANNAMSVYSRFHDYNAVAKLLNDINR</sequence>
<protein>
    <submittedName>
        <fullName evidence="2">Uncharacterized protein</fullName>
    </submittedName>
</protein>
<dbReference type="EMBL" id="CP087830">
    <property type="protein sequence ID" value="UZA03257.1"/>
    <property type="molecule type" value="Genomic_DNA"/>
</dbReference>
<dbReference type="AlphaFoldDB" id="A0AAQ2Q300"/>
<reference evidence="2 3" key="1">
    <citation type="journal article" date="2022" name="BMC Microbiol.">
        <title>Whole genome sequencing of Moraxella bovis strains from North America reveals two genotypes with different genetic determinants.</title>
        <authorList>
            <person name="Wynn E.L."/>
            <person name="Hille M.M."/>
            <person name="Loy J.D."/>
            <person name="Schuller G."/>
            <person name="Kuhn K.L."/>
            <person name="Dickey A.M."/>
            <person name="Bono J.L."/>
            <person name="Clawson M.L."/>
        </authorList>
    </citation>
    <scope>NUCLEOTIDE SEQUENCE [LARGE SCALE GENOMIC DNA]</scope>
    <source>
        <strain evidence="1">SAM102599</strain>
        <strain evidence="2 3">SAM57978</strain>
    </source>
</reference>
<evidence type="ECO:0000313" key="4">
    <source>
        <dbReference type="Proteomes" id="UP001163632"/>
    </source>
</evidence>
<dbReference type="GeneID" id="77189930"/>